<proteinExistence type="predicted"/>
<protein>
    <submittedName>
        <fullName evidence="1">Uncharacterized protein</fullName>
    </submittedName>
</protein>
<dbReference type="EMBL" id="LXQA011093472">
    <property type="protein sequence ID" value="MCI84544.1"/>
    <property type="molecule type" value="Genomic_DNA"/>
</dbReference>
<organism evidence="1 2">
    <name type="scientific">Trifolium medium</name>
    <dbReference type="NCBI Taxonomy" id="97028"/>
    <lineage>
        <taxon>Eukaryota</taxon>
        <taxon>Viridiplantae</taxon>
        <taxon>Streptophyta</taxon>
        <taxon>Embryophyta</taxon>
        <taxon>Tracheophyta</taxon>
        <taxon>Spermatophyta</taxon>
        <taxon>Magnoliopsida</taxon>
        <taxon>eudicotyledons</taxon>
        <taxon>Gunneridae</taxon>
        <taxon>Pentapetalae</taxon>
        <taxon>rosids</taxon>
        <taxon>fabids</taxon>
        <taxon>Fabales</taxon>
        <taxon>Fabaceae</taxon>
        <taxon>Papilionoideae</taxon>
        <taxon>50 kb inversion clade</taxon>
        <taxon>NPAAA clade</taxon>
        <taxon>Hologalegina</taxon>
        <taxon>IRL clade</taxon>
        <taxon>Trifolieae</taxon>
        <taxon>Trifolium</taxon>
    </lineage>
</organism>
<sequence>FCFGPSNTLASLPPHHLATPSSTASSSTTFSYYNTLLLMSPFSPSWTGLRTPMRCVLKSAGARWR</sequence>
<accession>A0A392V8E1</accession>
<evidence type="ECO:0000313" key="1">
    <source>
        <dbReference type="EMBL" id="MCI84544.1"/>
    </source>
</evidence>
<evidence type="ECO:0000313" key="2">
    <source>
        <dbReference type="Proteomes" id="UP000265520"/>
    </source>
</evidence>
<dbReference type="Proteomes" id="UP000265520">
    <property type="component" value="Unassembled WGS sequence"/>
</dbReference>
<name>A0A392V8E1_9FABA</name>
<dbReference type="AlphaFoldDB" id="A0A392V8E1"/>
<keyword evidence="2" id="KW-1185">Reference proteome</keyword>
<comment type="caution">
    <text evidence="1">The sequence shown here is derived from an EMBL/GenBank/DDBJ whole genome shotgun (WGS) entry which is preliminary data.</text>
</comment>
<feature type="non-terminal residue" evidence="1">
    <location>
        <position position="1"/>
    </location>
</feature>
<reference evidence="1 2" key="1">
    <citation type="journal article" date="2018" name="Front. Plant Sci.">
        <title>Red Clover (Trifolium pratense) and Zigzag Clover (T. medium) - A Picture of Genomic Similarities and Differences.</title>
        <authorList>
            <person name="Dluhosova J."/>
            <person name="Istvanek J."/>
            <person name="Nedelnik J."/>
            <person name="Repkova J."/>
        </authorList>
    </citation>
    <scope>NUCLEOTIDE SEQUENCE [LARGE SCALE GENOMIC DNA]</scope>
    <source>
        <strain evidence="2">cv. 10/8</strain>
        <tissue evidence="1">Leaf</tissue>
    </source>
</reference>